<protein>
    <submittedName>
        <fullName evidence="2">Uncharacterized protein</fullName>
    </submittedName>
</protein>
<sequence>MHVDGKQRGMERAGGKLFVILQLRLIDLPAAVLLARRASRSRILHSTPLRTIRFPFSLSRDRVIRATLLAVTRGFIVWLTEKPRERPHRCTLTELTQIMFADYTLKREMYGRILDSNNLWAGVIRTWSTAGVQTAMALAKIVTYPNQLPTQNGRSHAPALSAITVANAFRISVQIAAPLRPATRPAQPIEMICSEPRTLAFPFREIQTRIDLLPPALKGDSSRQQVSPAYPPISLNLFSVLHLLDDAKIAECLADSIESQCFHVSPPHDIAHIQHIEEEVQNKASLEPKDDLPPVSLSEVQTLVTSLKTKKAPDLDCINDVSEQEFLMAPSSLPCCTPRALTVFRLHLQASNSRYSRTIPRFTFLGKFLVGFSPILLASTGAWVCVMHFLPPFRRKREKKHPLLPRMLW</sequence>
<dbReference type="EMBL" id="BGZK01000461">
    <property type="protein sequence ID" value="GBP44950.1"/>
    <property type="molecule type" value="Genomic_DNA"/>
</dbReference>
<keyword evidence="3" id="KW-1185">Reference proteome</keyword>
<accession>A0A4C1W278</accession>
<comment type="caution">
    <text evidence="2">The sequence shown here is derived from an EMBL/GenBank/DDBJ whole genome shotgun (WGS) entry which is preliminary data.</text>
</comment>
<evidence type="ECO:0000256" key="1">
    <source>
        <dbReference type="SAM" id="Phobius"/>
    </source>
</evidence>
<name>A0A4C1W278_EUMVA</name>
<evidence type="ECO:0000313" key="3">
    <source>
        <dbReference type="Proteomes" id="UP000299102"/>
    </source>
</evidence>
<reference evidence="2 3" key="1">
    <citation type="journal article" date="2019" name="Commun. Biol.">
        <title>The bagworm genome reveals a unique fibroin gene that provides high tensile strength.</title>
        <authorList>
            <person name="Kono N."/>
            <person name="Nakamura H."/>
            <person name="Ohtoshi R."/>
            <person name="Tomita M."/>
            <person name="Numata K."/>
            <person name="Arakawa K."/>
        </authorList>
    </citation>
    <scope>NUCLEOTIDE SEQUENCE [LARGE SCALE GENOMIC DNA]</scope>
</reference>
<feature type="transmembrane region" description="Helical" evidence="1">
    <location>
        <begin position="368"/>
        <end position="390"/>
    </location>
</feature>
<dbReference type="STRING" id="151549.A0A4C1W278"/>
<dbReference type="Proteomes" id="UP000299102">
    <property type="component" value="Unassembled WGS sequence"/>
</dbReference>
<dbReference type="AlphaFoldDB" id="A0A4C1W278"/>
<keyword evidence="1" id="KW-0472">Membrane</keyword>
<keyword evidence="1" id="KW-0812">Transmembrane</keyword>
<gene>
    <name evidence="2" type="ORF">EVAR_84441_1</name>
</gene>
<keyword evidence="1" id="KW-1133">Transmembrane helix</keyword>
<organism evidence="2 3">
    <name type="scientific">Eumeta variegata</name>
    <name type="common">Bagworm moth</name>
    <name type="synonym">Eumeta japonica</name>
    <dbReference type="NCBI Taxonomy" id="151549"/>
    <lineage>
        <taxon>Eukaryota</taxon>
        <taxon>Metazoa</taxon>
        <taxon>Ecdysozoa</taxon>
        <taxon>Arthropoda</taxon>
        <taxon>Hexapoda</taxon>
        <taxon>Insecta</taxon>
        <taxon>Pterygota</taxon>
        <taxon>Neoptera</taxon>
        <taxon>Endopterygota</taxon>
        <taxon>Lepidoptera</taxon>
        <taxon>Glossata</taxon>
        <taxon>Ditrysia</taxon>
        <taxon>Tineoidea</taxon>
        <taxon>Psychidae</taxon>
        <taxon>Oiketicinae</taxon>
        <taxon>Eumeta</taxon>
    </lineage>
</organism>
<evidence type="ECO:0000313" key="2">
    <source>
        <dbReference type="EMBL" id="GBP44950.1"/>
    </source>
</evidence>
<proteinExistence type="predicted"/>
<dbReference type="OrthoDB" id="10065625at2759"/>